<organism evidence="1 2">
    <name type="scientific">Nocardiopsis rhodophaea</name>
    <dbReference type="NCBI Taxonomy" id="280238"/>
    <lineage>
        <taxon>Bacteria</taxon>
        <taxon>Bacillati</taxon>
        <taxon>Actinomycetota</taxon>
        <taxon>Actinomycetes</taxon>
        <taxon>Streptosporangiales</taxon>
        <taxon>Nocardiopsidaceae</taxon>
        <taxon>Nocardiopsis</taxon>
    </lineage>
</organism>
<name>A0ABN2TRS9_9ACTN</name>
<gene>
    <name evidence="1" type="ORF">GCM10009799_52130</name>
</gene>
<proteinExistence type="predicted"/>
<reference evidence="2" key="1">
    <citation type="journal article" date="2019" name="Int. J. Syst. Evol. Microbiol.">
        <title>The Global Catalogue of Microorganisms (GCM) 10K type strain sequencing project: providing services to taxonomists for standard genome sequencing and annotation.</title>
        <authorList>
            <consortium name="The Broad Institute Genomics Platform"/>
            <consortium name="The Broad Institute Genome Sequencing Center for Infectious Disease"/>
            <person name="Wu L."/>
            <person name="Ma J."/>
        </authorList>
    </citation>
    <scope>NUCLEOTIDE SEQUENCE [LARGE SCALE GENOMIC DNA]</scope>
    <source>
        <strain evidence="2">JCM 15313</strain>
    </source>
</reference>
<sequence>MSTCMKTCHAGGVPGRGIASRRRMGRYGLLIRLSSWLPCRVMLREAKRRALALERR</sequence>
<dbReference type="Proteomes" id="UP001501585">
    <property type="component" value="Unassembled WGS sequence"/>
</dbReference>
<keyword evidence="2" id="KW-1185">Reference proteome</keyword>
<comment type="caution">
    <text evidence="1">The sequence shown here is derived from an EMBL/GenBank/DDBJ whole genome shotgun (WGS) entry which is preliminary data.</text>
</comment>
<protein>
    <submittedName>
        <fullName evidence="1">Uncharacterized protein</fullName>
    </submittedName>
</protein>
<accession>A0ABN2TRS9</accession>
<dbReference type="EMBL" id="BAAAPC010000040">
    <property type="protein sequence ID" value="GAA2017763.1"/>
    <property type="molecule type" value="Genomic_DNA"/>
</dbReference>
<evidence type="ECO:0000313" key="1">
    <source>
        <dbReference type="EMBL" id="GAA2017763.1"/>
    </source>
</evidence>
<evidence type="ECO:0000313" key="2">
    <source>
        <dbReference type="Proteomes" id="UP001501585"/>
    </source>
</evidence>